<sequence length="543" mass="60378">MEAPMSGHLFIVHGDLTLLSCDAWLVPCDIDAMPSRSWTRSFNHLQGRAQRWAEPTEEWRRGTQRMLKVVEWEDHLPRPWVGNVAAVPSTDVSWFVAGAEEFIERVTDDLHAHATPPRNGRAKHLLALPVIGTRYGGKRHWTGDVVRALVPVLQKMAAVKDVDIALVSNDELTYASAQAQREANPAAWPDLDERLWHKGERLAHIAANGDLVLFVGAGVSKNAGLPDWGGLLRDLARNAGMTEEELGALKELGALDQARVIELRMETGLPPQASKRILGERIADAFARVHGYALSHALLAALPSREVITTNYDTLFERASQAAGMTVSVLPHEPQSGASRWVLKMHGCVTDPDNIVLTREDYMRYDLRRQALAGIVQALLLMRHMLFIGFSLRDDNFHRIADAVRRARVPAKADATSPAGRFGTALSLFSSPLEQSLWGNDLDWVNMQSTSPPAGRSEESDKAWAHAARRLELFLDSLLARTGTTAYLLHPRFEGALSDPERGLADKLQRFLDEVDRDPTVKAAPAWKYLETLLHRLGWPRTP</sequence>
<dbReference type="Proteomes" id="UP000309215">
    <property type="component" value="Unassembled WGS sequence"/>
</dbReference>
<dbReference type="Pfam" id="PF13289">
    <property type="entry name" value="SIR2_2"/>
    <property type="match status" value="1"/>
</dbReference>
<name>A0A4U1JBM1_9BACT</name>
<dbReference type="Gene3D" id="3.40.50.1220">
    <property type="entry name" value="TPP-binding domain"/>
    <property type="match status" value="1"/>
</dbReference>
<gene>
    <name evidence="1" type="ORF">E8A74_21185</name>
</gene>
<protein>
    <submittedName>
        <fullName evidence="1">Uncharacterized protein</fullName>
    </submittedName>
</protein>
<dbReference type="EMBL" id="SSMQ01000021">
    <property type="protein sequence ID" value="TKD05314.1"/>
    <property type="molecule type" value="Genomic_DNA"/>
</dbReference>
<evidence type="ECO:0000313" key="1">
    <source>
        <dbReference type="EMBL" id="TKD05314.1"/>
    </source>
</evidence>
<dbReference type="SUPFAM" id="SSF52467">
    <property type="entry name" value="DHS-like NAD/FAD-binding domain"/>
    <property type="match status" value="1"/>
</dbReference>
<evidence type="ECO:0000313" key="2">
    <source>
        <dbReference type="Proteomes" id="UP000309215"/>
    </source>
</evidence>
<comment type="caution">
    <text evidence="1">The sequence shown here is derived from an EMBL/GenBank/DDBJ whole genome shotgun (WGS) entry which is preliminary data.</text>
</comment>
<organism evidence="1 2">
    <name type="scientific">Polyangium fumosum</name>
    <dbReference type="NCBI Taxonomy" id="889272"/>
    <lineage>
        <taxon>Bacteria</taxon>
        <taxon>Pseudomonadati</taxon>
        <taxon>Myxococcota</taxon>
        <taxon>Polyangia</taxon>
        <taxon>Polyangiales</taxon>
        <taxon>Polyangiaceae</taxon>
        <taxon>Polyangium</taxon>
    </lineage>
</organism>
<keyword evidence="2" id="KW-1185">Reference proteome</keyword>
<reference evidence="1 2" key="1">
    <citation type="submission" date="2019-04" db="EMBL/GenBank/DDBJ databases">
        <authorList>
            <person name="Li Y."/>
            <person name="Wang J."/>
        </authorList>
    </citation>
    <scope>NUCLEOTIDE SEQUENCE [LARGE SCALE GENOMIC DNA]</scope>
    <source>
        <strain evidence="1 2">DSM 14668</strain>
    </source>
</reference>
<dbReference type="AlphaFoldDB" id="A0A4U1JBM1"/>
<accession>A0A4U1JBM1</accession>
<dbReference type="InterPro" id="IPR029035">
    <property type="entry name" value="DHS-like_NAD/FAD-binding_dom"/>
</dbReference>
<proteinExistence type="predicted"/>
<dbReference type="OrthoDB" id="5521101at2"/>